<proteinExistence type="predicted"/>
<comment type="caution">
    <text evidence="1">The sequence shown here is derived from an EMBL/GenBank/DDBJ whole genome shotgun (WGS) entry which is preliminary data.</text>
</comment>
<accession>A0ABS5BXJ1</accession>
<dbReference type="RefSeq" id="WP_210658317.1">
    <property type="nucleotide sequence ID" value="NZ_JAGKQQ010000001.1"/>
</dbReference>
<evidence type="ECO:0000313" key="1">
    <source>
        <dbReference type="EMBL" id="MBP3958383.1"/>
    </source>
</evidence>
<dbReference type="EMBL" id="JAGKQQ010000001">
    <property type="protein sequence ID" value="MBP3958383.1"/>
    <property type="molecule type" value="Genomic_DNA"/>
</dbReference>
<organism evidence="1 2">
    <name type="scientific">Gemmata palustris</name>
    <dbReference type="NCBI Taxonomy" id="2822762"/>
    <lineage>
        <taxon>Bacteria</taxon>
        <taxon>Pseudomonadati</taxon>
        <taxon>Planctomycetota</taxon>
        <taxon>Planctomycetia</taxon>
        <taxon>Gemmatales</taxon>
        <taxon>Gemmataceae</taxon>
        <taxon>Gemmata</taxon>
    </lineage>
</organism>
<sequence>MFTFVREFRGNDAELFDILLAEGTVPDGAERFGEAVDTFGCGTAYHLSIGKLALFHAGEDRRGKQVRQLLTWHGRLTEAERDRLFLDVQMLLGGSLDSSGGMEPKHHGAGWWAADVIHLA</sequence>
<protein>
    <submittedName>
        <fullName evidence="1">Uncharacterized protein</fullName>
    </submittedName>
</protein>
<keyword evidence="2" id="KW-1185">Reference proteome</keyword>
<evidence type="ECO:0000313" key="2">
    <source>
        <dbReference type="Proteomes" id="UP000676565"/>
    </source>
</evidence>
<gene>
    <name evidence="1" type="ORF">J8F10_24300</name>
</gene>
<dbReference type="Proteomes" id="UP000676565">
    <property type="component" value="Unassembled WGS sequence"/>
</dbReference>
<reference evidence="1 2" key="1">
    <citation type="submission" date="2021-04" db="EMBL/GenBank/DDBJ databases">
        <authorList>
            <person name="Ivanova A."/>
        </authorList>
    </citation>
    <scope>NUCLEOTIDE SEQUENCE [LARGE SCALE GENOMIC DNA]</scope>
    <source>
        <strain evidence="1 2">G18</strain>
    </source>
</reference>
<name>A0ABS5BXJ1_9BACT</name>